<evidence type="ECO:0000256" key="1">
    <source>
        <dbReference type="ARBA" id="ARBA00001966"/>
    </source>
</evidence>
<dbReference type="InterPro" id="IPR050377">
    <property type="entry name" value="Radical_SAM_PqqE_MftC-like"/>
</dbReference>
<evidence type="ECO:0000313" key="8">
    <source>
        <dbReference type="EMBL" id="KAA5533703.1"/>
    </source>
</evidence>
<keyword evidence="4" id="KW-0479">Metal-binding</keyword>
<gene>
    <name evidence="8" type="ORF">F0919_14315</name>
</gene>
<evidence type="ECO:0000313" key="9">
    <source>
        <dbReference type="Proteomes" id="UP000323632"/>
    </source>
</evidence>
<organism evidence="8 9">
    <name type="scientific">Taibaiella lutea</name>
    <dbReference type="NCBI Taxonomy" id="2608001"/>
    <lineage>
        <taxon>Bacteria</taxon>
        <taxon>Pseudomonadati</taxon>
        <taxon>Bacteroidota</taxon>
        <taxon>Chitinophagia</taxon>
        <taxon>Chitinophagales</taxon>
        <taxon>Chitinophagaceae</taxon>
        <taxon>Taibaiella</taxon>
    </lineage>
</organism>
<dbReference type="InterPro" id="IPR058240">
    <property type="entry name" value="rSAM_sf"/>
</dbReference>
<evidence type="ECO:0000256" key="2">
    <source>
        <dbReference type="ARBA" id="ARBA00022485"/>
    </source>
</evidence>
<dbReference type="InterPro" id="IPR023885">
    <property type="entry name" value="4Fe4S-binding_SPASM_dom"/>
</dbReference>
<keyword evidence="5" id="KW-0408">Iron</keyword>
<dbReference type="CDD" id="cd21109">
    <property type="entry name" value="SPASM"/>
    <property type="match status" value="1"/>
</dbReference>
<dbReference type="RefSeq" id="WP_150033449.1">
    <property type="nucleotide sequence ID" value="NZ_VWSH01000003.1"/>
</dbReference>
<name>A0A5M6CFG8_9BACT</name>
<dbReference type="PANTHER" id="PTHR11228:SF7">
    <property type="entry name" value="PQQA PEPTIDE CYCLASE"/>
    <property type="match status" value="1"/>
</dbReference>
<dbReference type="GO" id="GO:0046872">
    <property type="term" value="F:metal ion binding"/>
    <property type="evidence" value="ECO:0007669"/>
    <property type="project" value="UniProtKB-KW"/>
</dbReference>
<comment type="caution">
    <text evidence="8">The sequence shown here is derived from an EMBL/GenBank/DDBJ whole genome shotgun (WGS) entry which is preliminary data.</text>
</comment>
<dbReference type="InterPro" id="IPR013785">
    <property type="entry name" value="Aldolase_TIM"/>
</dbReference>
<keyword evidence="6" id="KW-0411">Iron-sulfur</keyword>
<evidence type="ECO:0000256" key="4">
    <source>
        <dbReference type="ARBA" id="ARBA00022723"/>
    </source>
</evidence>
<dbReference type="SFLD" id="SFLDG01067">
    <property type="entry name" value="SPASM/twitch_domain_containing"/>
    <property type="match status" value="1"/>
</dbReference>
<dbReference type="PANTHER" id="PTHR11228">
    <property type="entry name" value="RADICAL SAM DOMAIN PROTEIN"/>
    <property type="match status" value="1"/>
</dbReference>
<proteinExistence type="predicted"/>
<feature type="domain" description="Radical SAM core" evidence="7">
    <location>
        <begin position="16"/>
        <end position="242"/>
    </location>
</feature>
<keyword evidence="9" id="KW-1185">Reference proteome</keyword>
<accession>A0A5M6CFG8</accession>
<dbReference type="GO" id="GO:0003824">
    <property type="term" value="F:catalytic activity"/>
    <property type="evidence" value="ECO:0007669"/>
    <property type="project" value="InterPro"/>
</dbReference>
<dbReference type="GO" id="GO:0051536">
    <property type="term" value="F:iron-sulfur cluster binding"/>
    <property type="evidence" value="ECO:0007669"/>
    <property type="project" value="UniProtKB-KW"/>
</dbReference>
<evidence type="ECO:0000256" key="5">
    <source>
        <dbReference type="ARBA" id="ARBA00023004"/>
    </source>
</evidence>
<protein>
    <submittedName>
        <fullName evidence="8">Radical SAM protein</fullName>
    </submittedName>
</protein>
<dbReference type="SUPFAM" id="SSF102114">
    <property type="entry name" value="Radical SAM enzymes"/>
    <property type="match status" value="1"/>
</dbReference>
<evidence type="ECO:0000256" key="3">
    <source>
        <dbReference type="ARBA" id="ARBA00022691"/>
    </source>
</evidence>
<evidence type="ECO:0000259" key="7">
    <source>
        <dbReference type="PROSITE" id="PS51918"/>
    </source>
</evidence>
<dbReference type="AlphaFoldDB" id="A0A5M6CFG8"/>
<dbReference type="PROSITE" id="PS51918">
    <property type="entry name" value="RADICAL_SAM"/>
    <property type="match status" value="1"/>
</dbReference>
<dbReference type="Pfam" id="PF13186">
    <property type="entry name" value="SPASM"/>
    <property type="match status" value="1"/>
</dbReference>
<comment type="cofactor">
    <cofactor evidence="1">
        <name>[4Fe-4S] cluster</name>
        <dbReference type="ChEBI" id="CHEBI:49883"/>
    </cofactor>
</comment>
<dbReference type="SFLD" id="SFLDG01387">
    <property type="entry name" value="BtrN-like_SPASM_domain_contain"/>
    <property type="match status" value="1"/>
</dbReference>
<dbReference type="SFLD" id="SFLDS00029">
    <property type="entry name" value="Radical_SAM"/>
    <property type="match status" value="1"/>
</dbReference>
<dbReference type="EMBL" id="VWSH01000003">
    <property type="protein sequence ID" value="KAA5533703.1"/>
    <property type="molecule type" value="Genomic_DNA"/>
</dbReference>
<reference evidence="8 9" key="1">
    <citation type="submission" date="2019-09" db="EMBL/GenBank/DDBJ databases">
        <title>Genome sequence and assembly of Taibaiella sp.</title>
        <authorList>
            <person name="Chhetri G."/>
        </authorList>
    </citation>
    <scope>NUCLEOTIDE SEQUENCE [LARGE SCALE GENOMIC DNA]</scope>
    <source>
        <strain evidence="8 9">KVB11</strain>
    </source>
</reference>
<keyword evidence="2" id="KW-0004">4Fe-4S</keyword>
<dbReference type="CDD" id="cd01335">
    <property type="entry name" value="Radical_SAM"/>
    <property type="match status" value="1"/>
</dbReference>
<evidence type="ECO:0000256" key="6">
    <source>
        <dbReference type="ARBA" id="ARBA00023014"/>
    </source>
</evidence>
<dbReference type="InterPro" id="IPR007197">
    <property type="entry name" value="rSAM"/>
</dbReference>
<dbReference type="Gene3D" id="3.20.20.70">
    <property type="entry name" value="Aldolase class I"/>
    <property type="match status" value="1"/>
</dbReference>
<keyword evidence="3" id="KW-0949">S-adenosyl-L-methionine</keyword>
<dbReference type="Pfam" id="PF04055">
    <property type="entry name" value="Radical_SAM"/>
    <property type="match status" value="1"/>
</dbReference>
<sequence length="325" mass="36368">MMDLPVNECIHQTLSDTDKLIIDLEVTSRCNATCGFCPRSVMPDTKSFISINTVEKLAANIMEGPQRQVVLCGIGESLLHPHIDQIVAILSAANAVVAMTSNGALMTEKKFRQLLNAGLKTINFSINAATAPMHEVIMGMKNFDKVIANVKSALQIKKDINADVKINISFVACEQNIHETEAFVEKWRNSSVDQIWLHPVNNRAGLLVSGMNPVKIDSFATKYLHDKRIIVDLFRYSDEMYNICKIAKNLAFISADGTMRLCAMDYQRVTSYGNINNESLQQLQFEKLSGFLKGDYNKLCKDCDFCPSDLKNKLNHSTKEESYSL</sequence>
<dbReference type="InterPro" id="IPR034391">
    <property type="entry name" value="AdoMet-like_SPASM_containing"/>
</dbReference>
<dbReference type="Proteomes" id="UP000323632">
    <property type="component" value="Unassembled WGS sequence"/>
</dbReference>